<evidence type="ECO:0000256" key="1">
    <source>
        <dbReference type="SAM" id="MobiDB-lite"/>
    </source>
</evidence>
<feature type="region of interest" description="Disordered" evidence="1">
    <location>
        <begin position="162"/>
        <end position="195"/>
    </location>
</feature>
<feature type="region of interest" description="Disordered" evidence="1">
    <location>
        <begin position="333"/>
        <end position="358"/>
    </location>
</feature>
<feature type="region of interest" description="Disordered" evidence="1">
    <location>
        <begin position="375"/>
        <end position="408"/>
    </location>
</feature>
<dbReference type="PANTHER" id="PTHR37200:SF1">
    <property type="entry name" value="RNA-BINDING (RRM_RBD_RNP MOTIFS) FAMILY PROTEIN"/>
    <property type="match status" value="1"/>
</dbReference>
<feature type="region of interest" description="Disordered" evidence="1">
    <location>
        <begin position="281"/>
        <end position="304"/>
    </location>
</feature>
<evidence type="ECO:0000313" key="3">
    <source>
        <dbReference type="Proteomes" id="UP000525078"/>
    </source>
</evidence>
<dbReference type="Proteomes" id="UP000525078">
    <property type="component" value="Unassembled WGS sequence"/>
</dbReference>
<sequence length="445" mass="49651">MVNAGNLNFLLTIQSTTTTTTTTASSFLFFPHKTHLNHFLSNWKNPSSPFSNGLCYFSTHLKFSSVNGRRRTGSRLFSSKKKQGKQGVEFLEMEGFDDDDIDINDEEEEDDDGSIILPLEKMNKWLENKPRGFGVEKVYDTSIEDKLLEELEQARVAQAANLNKLKKDTNPNSDLKKDEEQKKKGNNEIPPNGIRVRVSNLPKKKNVHRDLSSAFKGVPVLYRFQFVQLFSKQNVSFGKVQKQIKCEIINSKTSESSLTQSSSNTYGVPPLKVKAESLGEVQIADSDTDTNDSSPNEWEKSSYVETEDVGDELLMSELEDGMENLNLVNALENNSSDKFEEGTESESRTDDNSVSSEVETIRALEKKLLAKLGKEGKAGPKKKLAAKAKGEKASKKKQVVKTKEAIPGSAKRLKVREKAVLNDVISKYTQKSSIDSKEKSLVSGM</sequence>
<evidence type="ECO:0000313" key="2">
    <source>
        <dbReference type="EMBL" id="KAF4355463.1"/>
    </source>
</evidence>
<accession>A0A7J6EAJ5</accession>
<feature type="compositionally biased region" description="Basic and acidic residues" evidence="1">
    <location>
        <begin position="165"/>
        <end position="186"/>
    </location>
</feature>
<comment type="caution">
    <text evidence="2">The sequence shown here is derived from an EMBL/GenBank/DDBJ whole genome shotgun (WGS) entry which is preliminary data.</text>
</comment>
<gene>
    <name evidence="2" type="ORF">F8388_015217</name>
</gene>
<dbReference type="AlphaFoldDB" id="A0A7J6EAJ5"/>
<dbReference type="PANTHER" id="PTHR37200">
    <property type="entry name" value="RNA-BINDING (RRM/RBD/RNP MOTIFS) FAMILY PROTEIN"/>
    <property type="match status" value="1"/>
</dbReference>
<organism evidence="2 3">
    <name type="scientific">Cannabis sativa</name>
    <name type="common">Hemp</name>
    <name type="synonym">Marijuana</name>
    <dbReference type="NCBI Taxonomy" id="3483"/>
    <lineage>
        <taxon>Eukaryota</taxon>
        <taxon>Viridiplantae</taxon>
        <taxon>Streptophyta</taxon>
        <taxon>Embryophyta</taxon>
        <taxon>Tracheophyta</taxon>
        <taxon>Spermatophyta</taxon>
        <taxon>Magnoliopsida</taxon>
        <taxon>eudicotyledons</taxon>
        <taxon>Gunneridae</taxon>
        <taxon>Pentapetalae</taxon>
        <taxon>rosids</taxon>
        <taxon>fabids</taxon>
        <taxon>Rosales</taxon>
        <taxon>Cannabaceae</taxon>
        <taxon>Cannabis</taxon>
    </lineage>
</organism>
<name>A0A7J6EAJ5_CANSA</name>
<proteinExistence type="predicted"/>
<feature type="compositionally biased region" description="Basic and acidic residues" evidence="1">
    <location>
        <begin position="335"/>
        <end position="351"/>
    </location>
</feature>
<protein>
    <submittedName>
        <fullName evidence="2">Uncharacterized protein</fullName>
    </submittedName>
</protein>
<dbReference type="EMBL" id="JAATIP010000265">
    <property type="protein sequence ID" value="KAF4355463.1"/>
    <property type="molecule type" value="Genomic_DNA"/>
</dbReference>
<reference evidence="2 3" key="1">
    <citation type="journal article" date="2020" name="bioRxiv">
        <title>Sequence and annotation of 42 cannabis genomes reveals extensive copy number variation in cannabinoid synthesis and pathogen resistance genes.</title>
        <authorList>
            <person name="Mckernan K.J."/>
            <person name="Helbert Y."/>
            <person name="Kane L.T."/>
            <person name="Ebling H."/>
            <person name="Zhang L."/>
            <person name="Liu B."/>
            <person name="Eaton Z."/>
            <person name="Mclaughlin S."/>
            <person name="Kingan S."/>
            <person name="Baybayan P."/>
            <person name="Concepcion G."/>
            <person name="Jordan M."/>
            <person name="Riva A."/>
            <person name="Barbazuk W."/>
            <person name="Harkins T."/>
        </authorList>
    </citation>
    <scope>NUCLEOTIDE SEQUENCE [LARGE SCALE GENOMIC DNA]</scope>
    <source>
        <strain evidence="3">cv. Jamaican Lion 4</strain>
        <tissue evidence="2">Leaf</tissue>
    </source>
</reference>